<feature type="domain" description="Response regulatory" evidence="2">
    <location>
        <begin position="1"/>
        <end position="106"/>
    </location>
</feature>
<sequence>MGHSHDVACCQTEAEEHLLKTAYDYILLDLAIPVAYKGRPDREYGRNLLHKIKGELGHSLTPVVVMTANDIDSYHLAVELLKEGAEDFVGKPFGEKHPLEKKIRTALEKHPARDACAEKSDPVTKSDRPCQPLREVFLDFYPDRVELSGHKLSGPANSTQTRKVLDLLKHKTLTADRKAYDGNYIGKHALGIHDNGQKAAADAVRQIREAAQRILKEKQHLECGGSDIITNRDKGYAFGPKIRVRDGGPDAEEAEKKKFTQKQIAALRELRRDRLLTRKMLGQRLNIRLDALDKEMGPLEQKGLVGRTGAGAAMRFELKLDPLAVGSPQNAMK</sequence>
<accession>A0ABP9PA69</accession>
<dbReference type="PROSITE" id="PS50110">
    <property type="entry name" value="RESPONSE_REGULATORY"/>
    <property type="match status" value="1"/>
</dbReference>
<evidence type="ECO:0000313" key="4">
    <source>
        <dbReference type="Proteomes" id="UP001499852"/>
    </source>
</evidence>
<dbReference type="InterPro" id="IPR011006">
    <property type="entry name" value="CheY-like_superfamily"/>
</dbReference>
<gene>
    <name evidence="3" type="ORF">GCM10023213_24620</name>
</gene>
<feature type="modified residue" description="4-aspartylphosphate" evidence="1">
    <location>
        <position position="29"/>
    </location>
</feature>
<proteinExistence type="predicted"/>
<reference evidence="4" key="1">
    <citation type="journal article" date="2019" name="Int. J. Syst. Evol. Microbiol.">
        <title>The Global Catalogue of Microorganisms (GCM) 10K type strain sequencing project: providing services to taxonomists for standard genome sequencing and annotation.</title>
        <authorList>
            <consortium name="The Broad Institute Genomics Platform"/>
            <consortium name="The Broad Institute Genome Sequencing Center for Infectious Disease"/>
            <person name="Wu L."/>
            <person name="Ma J."/>
        </authorList>
    </citation>
    <scope>NUCLEOTIDE SEQUENCE [LARGE SCALE GENOMIC DNA]</scope>
    <source>
        <strain evidence="4">JCM 18053</strain>
    </source>
</reference>
<evidence type="ECO:0000259" key="2">
    <source>
        <dbReference type="PROSITE" id="PS50110"/>
    </source>
</evidence>
<dbReference type="Proteomes" id="UP001499852">
    <property type="component" value="Unassembled WGS sequence"/>
</dbReference>
<comment type="caution">
    <text evidence="3">The sequence shown here is derived from an EMBL/GenBank/DDBJ whole genome shotgun (WGS) entry which is preliminary data.</text>
</comment>
<keyword evidence="4" id="KW-1185">Reference proteome</keyword>
<organism evidence="3 4">
    <name type="scientific">Prosthecobacter algae</name>
    <dbReference type="NCBI Taxonomy" id="1144682"/>
    <lineage>
        <taxon>Bacteria</taxon>
        <taxon>Pseudomonadati</taxon>
        <taxon>Verrucomicrobiota</taxon>
        <taxon>Verrucomicrobiia</taxon>
        <taxon>Verrucomicrobiales</taxon>
        <taxon>Verrucomicrobiaceae</taxon>
        <taxon>Prosthecobacter</taxon>
    </lineage>
</organism>
<keyword evidence="1" id="KW-0597">Phosphoprotein</keyword>
<dbReference type="SUPFAM" id="SSF52172">
    <property type="entry name" value="CheY-like"/>
    <property type="match status" value="1"/>
</dbReference>
<dbReference type="InterPro" id="IPR001789">
    <property type="entry name" value="Sig_transdc_resp-reg_receiver"/>
</dbReference>
<dbReference type="Gene3D" id="3.40.50.2300">
    <property type="match status" value="1"/>
</dbReference>
<evidence type="ECO:0000256" key="1">
    <source>
        <dbReference type="PROSITE-ProRule" id="PRU00169"/>
    </source>
</evidence>
<name>A0ABP9PA69_9BACT</name>
<dbReference type="EMBL" id="BAABIA010000004">
    <property type="protein sequence ID" value="GAA5141050.1"/>
    <property type="molecule type" value="Genomic_DNA"/>
</dbReference>
<dbReference type="CDD" id="cd00156">
    <property type="entry name" value="REC"/>
    <property type="match status" value="1"/>
</dbReference>
<evidence type="ECO:0000313" key="3">
    <source>
        <dbReference type="EMBL" id="GAA5141050.1"/>
    </source>
</evidence>
<protein>
    <recommendedName>
        <fullName evidence="2">Response regulatory domain-containing protein</fullName>
    </recommendedName>
</protein>